<evidence type="ECO:0000313" key="2">
    <source>
        <dbReference type="EMBL" id="EHY64323.1"/>
    </source>
</evidence>
<name>H8ZGA8_NEMA1</name>
<dbReference type="AlphaFoldDB" id="H8ZGA8"/>
<sequence>MKLDIRLESKEVAKKELRIHRIRQKEKGRDTRRVKVCMLIGLAILCHVWDRVLTVDRLRSVYIMADHISEETDSLNSKIKPVLREEASNIALMHSKRFFSPEIKIEHSIAVTKDDSEDNSERYNPKHPIYTYTRNHRQDRVHLILPYEGHLLRYKRAYFTTLLEMFPSIYGYVSIWSDRRDSFFSFINSTAVEKYKYKILASLLLLAEGIDVPLAINESESRTVLFLKKVDEGEHFRLNMNVVVKTGKNAESLDVFKRVFQKRAVSVVRFFIQNRENRVFTKEENSSEPFLYKQFEKAQFVNSPAFLIQTYIRHCLESTEEVILFRQIVQDLLSEYMGQEEASSKKKQRKKTLTAQAKDMFSRYFMSRKKRPNDSQPMDAPHQIKKPLYSHYRVFSTDLLYLEPVADVVPVPMKMNSLLSLCLKAMGLCLPAGENSINNGILEPIAGFTDYCETVLLGLFCTIAYNPKENIFTVDHIKSASKQLKSFFQKHSGMYGAVTEEMHDDWNQVVGGLSNQNIQYMRPDRNQLVPGIINMLRVIKEITGVGDTVQIDEFRERLKRIEEEQRVREIELIYRKLTQDTNNTEEKKNEMKLQILGVIDVKRLNKIRMLEEALKEEKNKEEADEIKRGIQELMDIDALYKSYTEQEKVLKTELENNIKEYLTEVITKIAIAKDVTISIDFMFKKTVKESCSDAFADLTILYGHASYRHSFNAFFRYNPKVIEVNFSITSNGIDAPCPVENKISGIFERKAPILEIYELKRSRYYTPTKMRQGTLFYVDITRDLDINLLDILMHIPKPKIYIIWALLLHAIDRNLDSDHPFVRLVDNLLESARFMYIHEKNEMFMLLSLISVDKYYPHITIDEHAYGNEEYFAEVIENLLELANSATLVSRKVCADIITKLMIKLLRTFRRDSEYSELKCFARRLSNRPEAKSLFVKILTLDGNTMEYITKIVQSTQGMGDEDPADGCKGYTNVFLMWIIQNTIESKCNYWQAIVKGCYGLIDITELRKRNFSDLSSLFGRATGLLPVFRFIKPIVCVEHDAESVERFGSIKELFNELVHW</sequence>
<dbReference type="EMBL" id="JH604649">
    <property type="protein sequence ID" value="EHY64323.1"/>
    <property type="molecule type" value="Genomic_DNA"/>
</dbReference>
<reference evidence="2" key="1">
    <citation type="submission" date="2011-03" db="EMBL/GenBank/DDBJ databases">
        <title>The Genome Sequence of Nematocida sp1 strain ERTm2.</title>
        <authorList>
            <consortium name="The Broad Institute Genome Sequencing Platform"/>
            <consortium name="The Broad Institute Genome Sequencing Center for Infectious Disease"/>
            <person name="Cuomo C."/>
            <person name="Troemel E."/>
            <person name="Young S.K."/>
            <person name="Zeng Q."/>
            <person name="Gargeya S."/>
            <person name="Fitzgerald M."/>
            <person name="Haas B."/>
            <person name="Abouelleil A."/>
            <person name="Alvarado L."/>
            <person name="Arachchi H.M."/>
            <person name="Berlin A."/>
            <person name="Brown A."/>
            <person name="Chapman S.B."/>
            <person name="Chen Z."/>
            <person name="Dunbar C."/>
            <person name="Freedman E."/>
            <person name="Gearin G."/>
            <person name="Gellesch M."/>
            <person name="Goldberg J."/>
            <person name="Griggs A."/>
            <person name="Gujja S."/>
            <person name="Heilman E.R."/>
            <person name="Heiman D."/>
            <person name="Howarth C."/>
            <person name="Larson L."/>
            <person name="Lui A."/>
            <person name="MacDonald P.J.P."/>
            <person name="Mehta T."/>
            <person name="Montmayeur A."/>
            <person name="Murphy C."/>
            <person name="Neiman D."/>
            <person name="Pearson M."/>
            <person name="Priest M."/>
            <person name="Roberts A."/>
            <person name="Saif S."/>
            <person name="Shea T."/>
            <person name="Shenoy N."/>
            <person name="Sisk P."/>
            <person name="Stolte C."/>
            <person name="Sykes S."/>
            <person name="White J."/>
            <person name="Yandava C."/>
            <person name="Wortman J."/>
            <person name="Nusbaum C."/>
            <person name="Birren B."/>
        </authorList>
    </citation>
    <scope>NUCLEOTIDE SEQUENCE</scope>
    <source>
        <strain evidence="2">ERTm2</strain>
    </source>
</reference>
<accession>H8ZGA8</accession>
<keyword evidence="1" id="KW-0175">Coiled coil</keyword>
<evidence type="ECO:0000256" key="1">
    <source>
        <dbReference type="SAM" id="Coils"/>
    </source>
</evidence>
<dbReference type="HOGENOM" id="CLU_009683_0_0_1"/>
<protein>
    <submittedName>
        <fullName evidence="2">Uncharacterized protein</fullName>
    </submittedName>
</protein>
<feature type="coiled-coil region" evidence="1">
    <location>
        <begin position="551"/>
        <end position="664"/>
    </location>
</feature>
<organism evidence="2">
    <name type="scientific">Nematocida ausubeli (strain ATCC PRA-371 / ERTm2)</name>
    <name type="common">Nematode killer fungus</name>
    <dbReference type="NCBI Taxonomy" id="1913371"/>
    <lineage>
        <taxon>Eukaryota</taxon>
        <taxon>Fungi</taxon>
        <taxon>Fungi incertae sedis</taxon>
        <taxon>Microsporidia</taxon>
        <taxon>Nematocida</taxon>
    </lineage>
</organism>
<proteinExistence type="predicted"/>
<gene>
    <name evidence="2" type="ORF">NERG_02629</name>
</gene>
<dbReference type="Proteomes" id="UP000005622">
    <property type="component" value="Unassembled WGS sequence"/>
</dbReference>